<gene>
    <name evidence="1" type="ORF">KIW84_074059</name>
</gene>
<dbReference type="EMBL" id="JAMSHJ010000007">
    <property type="protein sequence ID" value="KAI5388223.1"/>
    <property type="molecule type" value="Genomic_DNA"/>
</dbReference>
<evidence type="ECO:0000313" key="2">
    <source>
        <dbReference type="Proteomes" id="UP001058974"/>
    </source>
</evidence>
<protein>
    <submittedName>
        <fullName evidence="1">Uncharacterized protein</fullName>
    </submittedName>
</protein>
<comment type="caution">
    <text evidence="1">The sequence shown here is derived from an EMBL/GenBank/DDBJ whole genome shotgun (WGS) entry which is preliminary data.</text>
</comment>
<reference evidence="1 2" key="1">
    <citation type="journal article" date="2022" name="Nat. Genet.">
        <title>Improved pea reference genome and pan-genome highlight genomic features and evolutionary characteristics.</title>
        <authorList>
            <person name="Yang T."/>
            <person name="Liu R."/>
            <person name="Luo Y."/>
            <person name="Hu S."/>
            <person name="Wang D."/>
            <person name="Wang C."/>
            <person name="Pandey M.K."/>
            <person name="Ge S."/>
            <person name="Xu Q."/>
            <person name="Li N."/>
            <person name="Li G."/>
            <person name="Huang Y."/>
            <person name="Saxena R.K."/>
            <person name="Ji Y."/>
            <person name="Li M."/>
            <person name="Yan X."/>
            <person name="He Y."/>
            <person name="Liu Y."/>
            <person name="Wang X."/>
            <person name="Xiang C."/>
            <person name="Varshney R.K."/>
            <person name="Ding H."/>
            <person name="Gao S."/>
            <person name="Zong X."/>
        </authorList>
    </citation>
    <scope>NUCLEOTIDE SEQUENCE [LARGE SCALE GENOMIC DNA]</scope>
    <source>
        <strain evidence="1 2">cv. Zhongwan 6</strain>
    </source>
</reference>
<name>A0A9D4ZZF9_PEA</name>
<proteinExistence type="predicted"/>
<dbReference type="Gramene" id="Psat07G0405900-T1">
    <property type="protein sequence ID" value="KAI5388223.1"/>
    <property type="gene ID" value="KIW84_074059"/>
</dbReference>
<dbReference type="Proteomes" id="UP001058974">
    <property type="component" value="Chromosome 7"/>
</dbReference>
<sequence>MIVSVFKTPERVVIQFDSSNSNIINRSVSSLVIRLAGPFPYASDRAVPYQYNATMVENGQEVPLPTTNSVVNISDIAKVTHSSRVFGPVFPKDVKDIGKKVEVPVENLVSAPKCQYGEYINLKPNDDDDVLCLIKKSEFNVVEQMLQTPSKISMISLLMNSEAHREVLQKVLEQAYVEHDVTVDQFNHILANITSCNNLSFCDEELPGEGAPMRYSGVIVKAFDGSRKTVISEVDLPVKIGPSDFQITFQNGKLVIMGGEKALLVSHLSSFSYVEVEDEIRTPFQALSIAEEKKVGAPMSSFKDAQKIVEFGSSDQCGRMVEVAENKNHAGLGFQQGSSVIKVEDVQPSFRSGGFIHGNEQHSTAVIEDDEDKDCTNFVTRGKACNNWIAVDVPVIIHRSKLVSKPIEYNDPSPSPDFDFPMFKAEEENDEEMYDELSRLLEHKEKSIQPFEEHIELVNLGSKDEVKKVKIGSQLCP</sequence>
<keyword evidence="2" id="KW-1185">Reference proteome</keyword>
<organism evidence="1 2">
    <name type="scientific">Pisum sativum</name>
    <name type="common">Garden pea</name>
    <name type="synonym">Lathyrus oleraceus</name>
    <dbReference type="NCBI Taxonomy" id="3888"/>
    <lineage>
        <taxon>Eukaryota</taxon>
        <taxon>Viridiplantae</taxon>
        <taxon>Streptophyta</taxon>
        <taxon>Embryophyta</taxon>
        <taxon>Tracheophyta</taxon>
        <taxon>Spermatophyta</taxon>
        <taxon>Magnoliopsida</taxon>
        <taxon>eudicotyledons</taxon>
        <taxon>Gunneridae</taxon>
        <taxon>Pentapetalae</taxon>
        <taxon>rosids</taxon>
        <taxon>fabids</taxon>
        <taxon>Fabales</taxon>
        <taxon>Fabaceae</taxon>
        <taxon>Papilionoideae</taxon>
        <taxon>50 kb inversion clade</taxon>
        <taxon>NPAAA clade</taxon>
        <taxon>Hologalegina</taxon>
        <taxon>IRL clade</taxon>
        <taxon>Fabeae</taxon>
        <taxon>Lathyrus</taxon>
    </lineage>
</organism>
<dbReference type="AlphaFoldDB" id="A0A9D4ZZF9"/>
<accession>A0A9D4ZZF9</accession>
<evidence type="ECO:0000313" key="1">
    <source>
        <dbReference type="EMBL" id="KAI5388223.1"/>
    </source>
</evidence>
<dbReference type="PANTHER" id="PTHR32108:SF9">
    <property type="entry name" value="REVERSE TRANSCRIPTASE RNASE H-LIKE DOMAIN-CONTAINING PROTEIN"/>
    <property type="match status" value="1"/>
</dbReference>
<dbReference type="PANTHER" id="PTHR32108">
    <property type="entry name" value="DNA-DIRECTED RNA POLYMERASE SUBUNIT ALPHA"/>
    <property type="match status" value="1"/>
</dbReference>